<dbReference type="SMART" id="SM00052">
    <property type="entry name" value="EAL"/>
    <property type="match status" value="1"/>
</dbReference>
<dbReference type="Gene3D" id="3.30.70.270">
    <property type="match status" value="1"/>
</dbReference>
<dbReference type="InterPro" id="IPR029787">
    <property type="entry name" value="Nucleotide_cyclase"/>
</dbReference>
<dbReference type="InterPro" id="IPR043128">
    <property type="entry name" value="Rev_trsase/Diguanyl_cyclase"/>
</dbReference>
<dbReference type="InterPro" id="IPR035919">
    <property type="entry name" value="EAL_sf"/>
</dbReference>
<comment type="caution">
    <text evidence="3">The sequence shown here is derived from an EMBL/GenBank/DDBJ whole genome shotgun (WGS) entry which is preliminary data.</text>
</comment>
<sequence length="963" mass="106028">MTASGDAHPATDSLAAALQEALPSGSQVVVRWRDPHGAQAASVSDGAQSQLLSLAEQVLADVAPADDDPHRVTLAWDAADGTRATIAALLAEPLSPPSRAAWLALARRTVTSNLAAARAQARAESLEKSERLQQALYEIADLAGSDLEMADMLRRIHGVVAGLMSAENFYIVLYDGEHETMRFLYFADQVDSYVADPGRAIHAEEMPNSLTLALLRHGEPVLGSSNRVRQQLGVAADRNHGPDSEDWLGVPMRRDDRVCGAIVVQSYDRPDSYRDEERALLAFVAQHILTALDRHQAREELELRVEERTKALQLSNRDLQAEIIERQRAERLQRALFRIAELSITSETLERFYAQVHDVVGELLYARNFYIALLSEDGERIEFPYSIDERDTSRASRRLGHGLTEYVIACGQALLADRPSIDRLEEQGLARSQGALAHCWLGVPLFREDTVVGVIAVQSYSPTVAFSARDQELLTFVAHHIGIGLVRKQAQDRLVTAHAELEQRVTSRTHQLAEANAELLAQIGERLRAEQQLTHQAQHDALTGLPNRAQLLQRLAAAIARAQADRNRLFAVLFLDLDRFKLINDSAGHTAGDELLVEAGRRIVATVRGGDIVARLGGDEFAILIEDIAGLHVAQDLAERVLESLGEPCWVAGREVFPSASVGIAMSNQRYSTGVEMLRDADAAMYRAKASGRDSCAVFDEAMREDAMRILDLEGDLRRAINGDGFIAYYQPIVRLSDRAVIGHEALLRWRHERRGLLLPGEFIGLGEDSGLIEEVDWLIYAQVIERIAQGGEDDGYISVNVSPRHFRAADFADRLLRMLEAAGADPRRLRLEITEVALLDDVPRALRMLRVLRGHGVLAQLDDFGTGFSALSYLHRFPIECLKIDQSFVAGLVGDTRPESVAVVRAIQALAGTLGIHTIGEGIETEAQRAVLRELGCVLGQGYLFGRPAPEMVPILPRVGVR</sequence>
<dbReference type="Proteomes" id="UP001597090">
    <property type="component" value="Unassembled WGS sequence"/>
</dbReference>
<dbReference type="Pfam" id="PF00563">
    <property type="entry name" value="EAL"/>
    <property type="match status" value="1"/>
</dbReference>
<feature type="domain" description="EAL" evidence="1">
    <location>
        <begin position="710"/>
        <end position="963"/>
    </location>
</feature>
<dbReference type="InterPro" id="IPR052155">
    <property type="entry name" value="Biofilm_reg_signaling"/>
</dbReference>
<dbReference type="RefSeq" id="WP_386811516.1">
    <property type="nucleotide sequence ID" value="NZ_JBHTIH010000002.1"/>
</dbReference>
<dbReference type="CDD" id="cd01948">
    <property type="entry name" value="EAL"/>
    <property type="match status" value="1"/>
</dbReference>
<keyword evidence="4" id="KW-1185">Reference proteome</keyword>
<dbReference type="PROSITE" id="PS50883">
    <property type="entry name" value="EAL"/>
    <property type="match status" value="1"/>
</dbReference>
<gene>
    <name evidence="3" type="ORF">ACFQZQ_04800</name>
</gene>
<dbReference type="EMBL" id="JBHTIH010000002">
    <property type="protein sequence ID" value="MFD0738604.1"/>
    <property type="molecule type" value="Genomic_DNA"/>
</dbReference>
<evidence type="ECO:0000259" key="2">
    <source>
        <dbReference type="PROSITE" id="PS50887"/>
    </source>
</evidence>
<dbReference type="SMART" id="SM00065">
    <property type="entry name" value="GAF"/>
    <property type="match status" value="2"/>
</dbReference>
<organism evidence="3 4">
    <name type="scientific">Lysobacter koreensis</name>
    <dbReference type="NCBI Taxonomy" id="266122"/>
    <lineage>
        <taxon>Bacteria</taxon>
        <taxon>Pseudomonadati</taxon>
        <taxon>Pseudomonadota</taxon>
        <taxon>Gammaproteobacteria</taxon>
        <taxon>Lysobacterales</taxon>
        <taxon>Lysobacteraceae</taxon>
        <taxon>Lysobacter</taxon>
    </lineage>
</organism>
<feature type="domain" description="GGDEF" evidence="2">
    <location>
        <begin position="568"/>
        <end position="701"/>
    </location>
</feature>
<evidence type="ECO:0000313" key="3">
    <source>
        <dbReference type="EMBL" id="MFD0738604.1"/>
    </source>
</evidence>
<accession>A0ABW2YMA2</accession>
<dbReference type="NCBIfam" id="TIGR00254">
    <property type="entry name" value="GGDEF"/>
    <property type="match status" value="1"/>
</dbReference>
<dbReference type="InterPro" id="IPR001633">
    <property type="entry name" value="EAL_dom"/>
</dbReference>
<dbReference type="PANTHER" id="PTHR44757">
    <property type="entry name" value="DIGUANYLATE CYCLASE DGCP"/>
    <property type="match status" value="1"/>
</dbReference>
<dbReference type="CDD" id="cd01949">
    <property type="entry name" value="GGDEF"/>
    <property type="match status" value="1"/>
</dbReference>
<dbReference type="PROSITE" id="PS50887">
    <property type="entry name" value="GGDEF"/>
    <property type="match status" value="1"/>
</dbReference>
<dbReference type="SMART" id="SM00267">
    <property type="entry name" value="GGDEF"/>
    <property type="match status" value="1"/>
</dbReference>
<protein>
    <submittedName>
        <fullName evidence="3">EAL domain-containing protein</fullName>
    </submittedName>
</protein>
<dbReference type="InterPro" id="IPR000160">
    <property type="entry name" value="GGDEF_dom"/>
</dbReference>
<dbReference type="SUPFAM" id="SSF55073">
    <property type="entry name" value="Nucleotide cyclase"/>
    <property type="match status" value="1"/>
</dbReference>
<dbReference type="PANTHER" id="PTHR44757:SF2">
    <property type="entry name" value="BIOFILM ARCHITECTURE MAINTENANCE PROTEIN MBAA"/>
    <property type="match status" value="1"/>
</dbReference>
<evidence type="ECO:0000313" key="4">
    <source>
        <dbReference type="Proteomes" id="UP001597090"/>
    </source>
</evidence>
<dbReference type="Gene3D" id="3.30.450.40">
    <property type="match status" value="2"/>
</dbReference>
<evidence type="ECO:0000259" key="1">
    <source>
        <dbReference type="PROSITE" id="PS50883"/>
    </source>
</evidence>
<dbReference type="Pfam" id="PF00990">
    <property type="entry name" value="GGDEF"/>
    <property type="match status" value="1"/>
</dbReference>
<dbReference type="Pfam" id="PF13185">
    <property type="entry name" value="GAF_2"/>
    <property type="match status" value="2"/>
</dbReference>
<dbReference type="SUPFAM" id="SSF55781">
    <property type="entry name" value="GAF domain-like"/>
    <property type="match status" value="2"/>
</dbReference>
<proteinExistence type="predicted"/>
<dbReference type="InterPro" id="IPR003018">
    <property type="entry name" value="GAF"/>
</dbReference>
<dbReference type="Gene3D" id="3.20.20.450">
    <property type="entry name" value="EAL domain"/>
    <property type="match status" value="1"/>
</dbReference>
<dbReference type="SUPFAM" id="SSF141868">
    <property type="entry name" value="EAL domain-like"/>
    <property type="match status" value="1"/>
</dbReference>
<name>A0ABW2YMA2_9GAMM</name>
<dbReference type="InterPro" id="IPR029016">
    <property type="entry name" value="GAF-like_dom_sf"/>
</dbReference>
<reference evidence="4" key="1">
    <citation type="journal article" date="2019" name="Int. J. Syst. Evol. Microbiol.">
        <title>The Global Catalogue of Microorganisms (GCM) 10K type strain sequencing project: providing services to taxonomists for standard genome sequencing and annotation.</title>
        <authorList>
            <consortium name="The Broad Institute Genomics Platform"/>
            <consortium name="The Broad Institute Genome Sequencing Center for Infectious Disease"/>
            <person name="Wu L."/>
            <person name="Ma J."/>
        </authorList>
    </citation>
    <scope>NUCLEOTIDE SEQUENCE [LARGE SCALE GENOMIC DNA]</scope>
    <source>
        <strain evidence="4">CCUG 55491</strain>
    </source>
</reference>